<dbReference type="InterPro" id="IPR039143">
    <property type="entry name" value="GNPNAT1-like"/>
</dbReference>
<evidence type="ECO:0000256" key="4">
    <source>
        <dbReference type="ARBA" id="ARBA00023315"/>
    </source>
</evidence>
<dbReference type="AlphaFoldDB" id="A0A146LJH5"/>
<evidence type="ECO:0000313" key="8">
    <source>
        <dbReference type="EMBL" id="JAQ06590.1"/>
    </source>
</evidence>
<dbReference type="InterPro" id="IPR016181">
    <property type="entry name" value="Acyl_CoA_acyltransferase"/>
</dbReference>
<comment type="pathway">
    <text evidence="1 6">Nucleotide-sugar biosynthesis; UDP-N-acetyl-alpha-D-glucosamine biosynthesis; N-acetyl-alpha-D-glucosamine 1-phosphate from alpha-D-glucosamine 6-phosphate (route I): step 1/2.</text>
</comment>
<dbReference type="PROSITE" id="PS51186">
    <property type="entry name" value="GNAT"/>
    <property type="match status" value="1"/>
</dbReference>
<protein>
    <recommendedName>
        <fullName evidence="6">Glucosamine 6-phosphate N-acetyltransferase</fullName>
        <ecNumber evidence="6">2.3.1.4</ecNumber>
    </recommendedName>
</protein>
<comment type="catalytic activity">
    <reaction evidence="5 6">
        <text>D-glucosamine 6-phosphate + acetyl-CoA = N-acetyl-D-glucosamine 6-phosphate + CoA + H(+)</text>
        <dbReference type="Rhea" id="RHEA:10292"/>
        <dbReference type="ChEBI" id="CHEBI:15378"/>
        <dbReference type="ChEBI" id="CHEBI:57287"/>
        <dbReference type="ChEBI" id="CHEBI:57288"/>
        <dbReference type="ChEBI" id="CHEBI:57513"/>
        <dbReference type="ChEBI" id="CHEBI:58725"/>
        <dbReference type="EC" id="2.3.1.4"/>
    </reaction>
</comment>
<accession>A0A146LJH5</accession>
<proteinExistence type="inferred from homology"/>
<keyword evidence="3 6" id="KW-0808">Transferase</keyword>
<evidence type="ECO:0000256" key="5">
    <source>
        <dbReference type="ARBA" id="ARBA00048964"/>
    </source>
</evidence>
<dbReference type="PANTHER" id="PTHR13355">
    <property type="entry name" value="GLUCOSAMINE 6-PHOSPHATE N-ACETYLTRANSFERASE"/>
    <property type="match status" value="1"/>
</dbReference>
<gene>
    <name evidence="8" type="primary">CG1969_0</name>
    <name evidence="8" type="ORF">g.71693</name>
</gene>
<dbReference type="GO" id="GO:0004343">
    <property type="term" value="F:glucosamine 6-phosphate N-acetyltransferase activity"/>
    <property type="evidence" value="ECO:0007669"/>
    <property type="project" value="UniProtKB-UniRule"/>
</dbReference>
<reference evidence="8" key="1">
    <citation type="journal article" date="2016" name="Gigascience">
        <title>De novo construction of an expanded transcriptome assembly for the western tarnished plant bug, Lygus hesperus.</title>
        <authorList>
            <person name="Tassone E.E."/>
            <person name="Geib S.M."/>
            <person name="Hall B."/>
            <person name="Fabrick J.A."/>
            <person name="Brent C.S."/>
            <person name="Hull J.J."/>
        </authorList>
    </citation>
    <scope>NUCLEOTIDE SEQUENCE</scope>
</reference>
<dbReference type="GO" id="GO:0006048">
    <property type="term" value="P:UDP-N-acetylglucosamine biosynthetic process"/>
    <property type="evidence" value="ECO:0007669"/>
    <property type="project" value="UniProtKB-UniRule"/>
</dbReference>
<dbReference type="EMBL" id="GDHC01012039">
    <property type="protein sequence ID" value="JAQ06590.1"/>
    <property type="molecule type" value="Transcribed_RNA"/>
</dbReference>
<dbReference type="Pfam" id="PF00583">
    <property type="entry name" value="Acetyltransf_1"/>
    <property type="match status" value="1"/>
</dbReference>
<dbReference type="InterPro" id="IPR000182">
    <property type="entry name" value="GNAT_dom"/>
</dbReference>
<evidence type="ECO:0000256" key="3">
    <source>
        <dbReference type="ARBA" id="ARBA00022679"/>
    </source>
</evidence>
<evidence type="ECO:0000256" key="2">
    <source>
        <dbReference type="ARBA" id="ARBA00006048"/>
    </source>
</evidence>
<evidence type="ECO:0000259" key="7">
    <source>
        <dbReference type="PROSITE" id="PS51186"/>
    </source>
</evidence>
<dbReference type="SUPFAM" id="SSF55729">
    <property type="entry name" value="Acyl-CoA N-acyltransferases (Nat)"/>
    <property type="match status" value="1"/>
</dbReference>
<comment type="similarity">
    <text evidence="2 6">Belongs to the acetyltransferase family. GNA1 subfamily.</text>
</comment>
<dbReference type="FunFam" id="3.40.630.30:FF:000043">
    <property type="entry name" value="Glucosamine 6-phosphate N-acetyltransferase"/>
    <property type="match status" value="1"/>
</dbReference>
<name>A0A146LJH5_LYGHE</name>
<keyword evidence="4 6" id="KW-0012">Acyltransferase</keyword>
<sequence>MFFNLPGKTISTLSCHIQLLRHIRSLKMAENSSDYLFDVSVLTSLDTSEIERDLTLPSGATVLAPGAGLVLRPLSLSDYSKGYTDVLSQLTSVGDITEESFQETFKKMKSCENTYYITVIEDTNTGKVIGSGTLLVEQKIIHSCALRGRLEDIVVSDTYRGKQLGKLLVLLLTQLSKMLNCYKVSLDCKDHNRPFYEGVGYKRDEGNSNFMVIRYR</sequence>
<organism evidence="8">
    <name type="scientific">Lygus hesperus</name>
    <name type="common">Western plant bug</name>
    <dbReference type="NCBI Taxonomy" id="30085"/>
    <lineage>
        <taxon>Eukaryota</taxon>
        <taxon>Metazoa</taxon>
        <taxon>Ecdysozoa</taxon>
        <taxon>Arthropoda</taxon>
        <taxon>Hexapoda</taxon>
        <taxon>Insecta</taxon>
        <taxon>Pterygota</taxon>
        <taxon>Neoptera</taxon>
        <taxon>Paraneoptera</taxon>
        <taxon>Hemiptera</taxon>
        <taxon>Heteroptera</taxon>
        <taxon>Panheteroptera</taxon>
        <taxon>Cimicomorpha</taxon>
        <taxon>Miridae</taxon>
        <taxon>Mirini</taxon>
        <taxon>Lygus</taxon>
    </lineage>
</organism>
<dbReference type="Gene3D" id="3.40.630.30">
    <property type="match status" value="1"/>
</dbReference>
<dbReference type="UniPathway" id="UPA00113">
    <property type="reaction ID" value="UER00529"/>
</dbReference>
<feature type="domain" description="N-acetyltransferase" evidence="7">
    <location>
        <begin position="69"/>
        <end position="216"/>
    </location>
</feature>
<evidence type="ECO:0000256" key="1">
    <source>
        <dbReference type="ARBA" id="ARBA00004832"/>
    </source>
</evidence>
<dbReference type="PANTHER" id="PTHR13355:SF11">
    <property type="entry name" value="GLUCOSAMINE 6-PHOSPHATE N-ACETYLTRANSFERASE"/>
    <property type="match status" value="1"/>
</dbReference>
<dbReference type="EC" id="2.3.1.4" evidence="6"/>
<evidence type="ECO:0000256" key="6">
    <source>
        <dbReference type="RuleBase" id="RU365086"/>
    </source>
</evidence>